<proteinExistence type="predicted"/>
<accession>A0ABD6AWT5</accession>
<dbReference type="RefSeq" id="WP_250873722.1">
    <property type="nucleotide sequence ID" value="NZ_JALXFV010000005.1"/>
</dbReference>
<reference evidence="1 2" key="1">
    <citation type="journal article" date="2019" name="Int. J. Syst. Evol. Microbiol.">
        <title>The Global Catalogue of Microorganisms (GCM) 10K type strain sequencing project: providing services to taxonomists for standard genome sequencing and annotation.</title>
        <authorList>
            <consortium name="The Broad Institute Genomics Platform"/>
            <consortium name="The Broad Institute Genome Sequencing Center for Infectious Disease"/>
            <person name="Wu L."/>
            <person name="Ma J."/>
        </authorList>
    </citation>
    <scope>NUCLEOTIDE SEQUENCE [LARGE SCALE GENOMIC DNA]</scope>
    <source>
        <strain evidence="1 2">CGMCC 1.12563</strain>
    </source>
</reference>
<organism evidence="1 2">
    <name type="scientific">Halomarina rubra</name>
    <dbReference type="NCBI Taxonomy" id="2071873"/>
    <lineage>
        <taxon>Archaea</taxon>
        <taxon>Methanobacteriati</taxon>
        <taxon>Methanobacteriota</taxon>
        <taxon>Stenosarchaea group</taxon>
        <taxon>Halobacteria</taxon>
        <taxon>Halobacteriales</taxon>
        <taxon>Natronomonadaceae</taxon>
        <taxon>Halomarina</taxon>
    </lineage>
</organism>
<dbReference type="AlphaFoldDB" id="A0ABD6AWT5"/>
<comment type="caution">
    <text evidence="1">The sequence shown here is derived from an EMBL/GenBank/DDBJ whole genome shotgun (WGS) entry which is preliminary data.</text>
</comment>
<sequence>MSGATTVRKVLLDNSDQRACRTVWAAVQNDTLDALDATDLAEALAVTDGDLCLVGHDNLADVYVRRDPTRGFERFTLWPPWNVTDFDSGLARTAVVAVLDDLTRPELLTFDDSPFAHGGVLSRLPGLGWP</sequence>
<name>A0ABD6AWT5_9EURY</name>
<dbReference type="EMBL" id="JBHUDC010000005">
    <property type="protein sequence ID" value="MFD1513753.1"/>
    <property type="molecule type" value="Genomic_DNA"/>
</dbReference>
<dbReference type="Proteomes" id="UP001597187">
    <property type="component" value="Unassembled WGS sequence"/>
</dbReference>
<keyword evidence="2" id="KW-1185">Reference proteome</keyword>
<gene>
    <name evidence="1" type="ORF">ACFSBT_10740</name>
</gene>
<protein>
    <submittedName>
        <fullName evidence="1">Uncharacterized protein</fullName>
    </submittedName>
</protein>
<evidence type="ECO:0000313" key="1">
    <source>
        <dbReference type="EMBL" id="MFD1513753.1"/>
    </source>
</evidence>
<evidence type="ECO:0000313" key="2">
    <source>
        <dbReference type="Proteomes" id="UP001597187"/>
    </source>
</evidence>